<comment type="caution">
    <text evidence="3">The sequence shown here is derived from an EMBL/GenBank/DDBJ whole genome shotgun (WGS) entry which is preliminary data.</text>
</comment>
<evidence type="ECO:0000313" key="3">
    <source>
        <dbReference type="EMBL" id="NDY97143.1"/>
    </source>
</evidence>
<feature type="region of interest" description="Disordered" evidence="1">
    <location>
        <begin position="364"/>
        <end position="391"/>
    </location>
</feature>
<sequence length="623" mass="66466">MMPQNLDALVSTLSGLSGTAGNRPGEFAGEAGVAAWAEALAMFEQLGQEATALGAEGGQASEWTAKLAELAELTELAADEEGGQASDWTARLAELAELTELVANEEGVVPEDLAAEFTALFDVLETGSGSTEAQPHYSDDFWPSAGEMMLLHQGISPWGESPSAEQQKWLDEVGPYLNIPELTSSYDGPVEVDRDFTLVNLAAAAGGDLQSAFRDGWLGRATPEVSRNIYEVRWNAWEQGALRIQSENGIKSARSTKTEDAVSITMLQVQEALKQLVEADALPDVEAMVREADAVDAQPKLHDIKPKELLSQLHQLLKWDLESGSGSIAEALTRATGAQSAAAAQESLDREQLLSQLRRVVSETLPGASGRQDSDALPENSPRQMVSTELSRREQIFGRIAEMQAMVRDGDGIQNRGMPEINRAVLLSQQLQNAGNAIQSAPTEQPTLSRGDASPGSLATASTTPARDPALPPTAQLLGQPGASAGEMRAAAEQAMQRVVWMAAREQGASQARLQLHPAHLGKVDVKLEVQGREASVVLNVQNGPIREAMEAMLPRLREQLEQQGINLGDASVFDSEPDDASPEEHRGAFAGVVDGGGEAEADELPVQAELNLRGRGLLDAYA</sequence>
<dbReference type="InterPro" id="IPR038610">
    <property type="entry name" value="FliK-like_C_sf"/>
</dbReference>
<dbReference type="RefSeq" id="WP_164212507.1">
    <property type="nucleotide sequence ID" value="NZ_JAAGSC010000044.1"/>
</dbReference>
<feature type="region of interest" description="Disordered" evidence="1">
    <location>
        <begin position="435"/>
        <end position="488"/>
    </location>
</feature>
<evidence type="ECO:0000313" key="4">
    <source>
        <dbReference type="Proteomes" id="UP000484885"/>
    </source>
</evidence>
<dbReference type="Proteomes" id="UP000484885">
    <property type="component" value="Unassembled WGS sequence"/>
</dbReference>
<dbReference type="Pfam" id="PF02120">
    <property type="entry name" value="Flg_hook"/>
    <property type="match status" value="1"/>
</dbReference>
<dbReference type="InterPro" id="IPR052563">
    <property type="entry name" value="FliK"/>
</dbReference>
<evidence type="ECO:0000256" key="1">
    <source>
        <dbReference type="SAM" id="MobiDB-lite"/>
    </source>
</evidence>
<dbReference type="CDD" id="cd17470">
    <property type="entry name" value="T3SS_Flik_C"/>
    <property type="match status" value="1"/>
</dbReference>
<dbReference type="EMBL" id="JAAGSC010000044">
    <property type="protein sequence ID" value="NDY97143.1"/>
    <property type="molecule type" value="Genomic_DNA"/>
</dbReference>
<dbReference type="AlphaFoldDB" id="A0A845UZ84"/>
<keyword evidence="4" id="KW-1185">Reference proteome</keyword>
<gene>
    <name evidence="3" type="ORF">G3I74_15575</name>
</gene>
<accession>A0A845UZ84</accession>
<dbReference type="PANTHER" id="PTHR37533:SF2">
    <property type="entry name" value="FLAGELLAR HOOK-LENGTH CONTROL PROTEIN"/>
    <property type="match status" value="1"/>
</dbReference>
<protein>
    <recommendedName>
        <fullName evidence="2">Flagellar hook-length control protein-like C-terminal domain-containing protein</fullName>
    </recommendedName>
</protein>
<feature type="domain" description="Flagellar hook-length control protein-like C-terminal" evidence="2">
    <location>
        <begin position="505"/>
        <end position="580"/>
    </location>
</feature>
<name>A0A845UZ84_9GAMM</name>
<proteinExistence type="predicted"/>
<dbReference type="InterPro" id="IPR021136">
    <property type="entry name" value="Flagellar_hook_control-like_C"/>
</dbReference>
<organism evidence="3 4">
    <name type="scientific">Wenzhouxiangella limi</name>
    <dbReference type="NCBI Taxonomy" id="2707351"/>
    <lineage>
        <taxon>Bacteria</taxon>
        <taxon>Pseudomonadati</taxon>
        <taxon>Pseudomonadota</taxon>
        <taxon>Gammaproteobacteria</taxon>
        <taxon>Chromatiales</taxon>
        <taxon>Wenzhouxiangellaceae</taxon>
        <taxon>Wenzhouxiangella</taxon>
    </lineage>
</organism>
<dbReference type="PANTHER" id="PTHR37533">
    <property type="entry name" value="FLAGELLAR HOOK-LENGTH CONTROL PROTEIN"/>
    <property type="match status" value="1"/>
</dbReference>
<evidence type="ECO:0000259" key="2">
    <source>
        <dbReference type="Pfam" id="PF02120"/>
    </source>
</evidence>
<feature type="compositionally biased region" description="Polar residues" evidence="1">
    <location>
        <begin position="435"/>
        <end position="448"/>
    </location>
</feature>
<dbReference type="Gene3D" id="3.30.750.140">
    <property type="match status" value="1"/>
</dbReference>
<reference evidence="3 4" key="1">
    <citation type="submission" date="2020-02" db="EMBL/GenBank/DDBJ databases">
        <authorList>
            <person name="Zhang X.-Y."/>
        </authorList>
    </citation>
    <scope>NUCLEOTIDE SEQUENCE [LARGE SCALE GENOMIC DNA]</scope>
    <source>
        <strain evidence="3 4">C33</strain>
    </source>
</reference>